<dbReference type="PANTHER" id="PTHR11552">
    <property type="entry name" value="GLUCOSE-METHANOL-CHOLINE GMC OXIDOREDUCTASE"/>
    <property type="match status" value="1"/>
</dbReference>
<evidence type="ECO:0000256" key="9">
    <source>
        <dbReference type="RuleBase" id="RU003968"/>
    </source>
</evidence>
<keyword evidence="3 9" id="KW-0285">Flavoprotein</keyword>
<dbReference type="GO" id="GO:0016614">
    <property type="term" value="F:oxidoreductase activity, acting on CH-OH group of donors"/>
    <property type="evidence" value="ECO:0007669"/>
    <property type="project" value="InterPro"/>
</dbReference>
<dbReference type="InterPro" id="IPR036188">
    <property type="entry name" value="FAD/NAD-bd_sf"/>
</dbReference>
<comment type="caution">
    <text evidence="13">The sequence shown here is derived from an EMBL/GenBank/DDBJ whole genome shotgun (WGS) entry which is preliminary data.</text>
</comment>
<accession>A0AAW0E8Q5</accession>
<evidence type="ECO:0000256" key="7">
    <source>
        <dbReference type="ARBA" id="ARBA00023180"/>
    </source>
</evidence>
<feature type="binding site" evidence="8">
    <location>
        <position position="287"/>
    </location>
    <ligand>
        <name>FAD</name>
        <dbReference type="ChEBI" id="CHEBI:57692"/>
    </ligand>
</feature>
<evidence type="ECO:0000256" key="6">
    <source>
        <dbReference type="ARBA" id="ARBA00023002"/>
    </source>
</evidence>
<feature type="domain" description="Glucose-methanol-choline oxidoreductase N-terminal" evidence="11">
    <location>
        <begin position="127"/>
        <end position="150"/>
    </location>
</feature>
<evidence type="ECO:0000256" key="10">
    <source>
        <dbReference type="SAM" id="SignalP"/>
    </source>
</evidence>
<evidence type="ECO:0000256" key="1">
    <source>
        <dbReference type="ARBA" id="ARBA00001974"/>
    </source>
</evidence>
<proteinExistence type="inferred from homology"/>
<evidence type="ECO:0000256" key="3">
    <source>
        <dbReference type="ARBA" id="ARBA00022630"/>
    </source>
</evidence>
<reference evidence="13 14" key="1">
    <citation type="submission" date="2024-01" db="EMBL/GenBank/DDBJ databases">
        <title>A draft genome for a cacao thread blight-causing isolate of Paramarasmius palmivorus.</title>
        <authorList>
            <person name="Baruah I.K."/>
            <person name="Bukari Y."/>
            <person name="Amoako-Attah I."/>
            <person name="Meinhardt L.W."/>
            <person name="Bailey B.A."/>
            <person name="Cohen S.P."/>
        </authorList>
    </citation>
    <scope>NUCLEOTIDE SEQUENCE [LARGE SCALE GENOMIC DNA]</scope>
    <source>
        <strain evidence="13 14">GH-12</strain>
    </source>
</reference>
<sequence>MLKFLRTAATCFVALFCSQTLAILNRTCAPPSGFPPSADEIHSFISRPLDIIIIGGGTAGLALATRLTEDDTVNVGVLEAGAFHLNDPIVDVPQSFRLGQANPDYDWDFVYEVNDGSTPRNLSVPRGKMLGGSSGLNGMGYNRASREEYDSWSAFDSADSWNWDTLLPFFKKSETYALYPGNPYPGITPEQALDTLEELPNISGFEGPLQVSHSLWYPEVLPNIVRAFNTMGVQTNPKPQGGSNVGVSNTLQSIDARTGTRSYAAVAYYCANAAKRSNLHILLGAQVTKINFSDNPDSTNVKASGVEFVVQSTPYTVNATREVVLSAGTIQTPQLLELSGIGNASLLQKFGIPVIVDLPSEHVFPGIQWQLKPGYLTFDELRNNATFAAEQQAIYNTSGTGPYSSWDSTTAFLRIQDLVNEERFAQLLEIFDRDSQNPRPSTLEEIQYRIQRSWITEGKVAISEVAASAQGWINPVQGESYVFVLAGLEHITSPDPFNHPRVDFAFLQKEFDLEVLVDIMKFALKLGNQDSFSRIIDTRVLPDLSVDSDEELKQYIRDTSGAGSHPVGTAALGKRENGGIVDSTLKVYGTINLRVVDASIIPIQLAAQTQATVYAIAERAAEIIKRNI</sequence>
<dbReference type="PANTHER" id="PTHR11552:SF201">
    <property type="entry name" value="GLUCOSE-METHANOL-CHOLINE OXIDOREDUCTASE N-TERMINAL DOMAIN-CONTAINING PROTEIN"/>
    <property type="match status" value="1"/>
</dbReference>
<comment type="similarity">
    <text evidence="2 9">Belongs to the GMC oxidoreductase family.</text>
</comment>
<keyword evidence="14" id="KW-1185">Reference proteome</keyword>
<dbReference type="PIRSF" id="PIRSF000137">
    <property type="entry name" value="Alcohol_oxidase"/>
    <property type="match status" value="1"/>
</dbReference>
<keyword evidence="7" id="KW-0325">Glycoprotein</keyword>
<keyword evidence="5 8" id="KW-0274">FAD</keyword>
<comment type="cofactor">
    <cofactor evidence="1 8">
        <name>FAD</name>
        <dbReference type="ChEBI" id="CHEBI:57692"/>
    </cofactor>
</comment>
<evidence type="ECO:0000313" key="14">
    <source>
        <dbReference type="Proteomes" id="UP001383192"/>
    </source>
</evidence>
<keyword evidence="6" id="KW-0560">Oxidoreductase</keyword>
<dbReference type="Pfam" id="PF05199">
    <property type="entry name" value="GMC_oxred_C"/>
    <property type="match status" value="1"/>
</dbReference>
<name>A0AAW0E8Q5_9AGAR</name>
<dbReference type="PROSITE" id="PS00624">
    <property type="entry name" value="GMC_OXRED_2"/>
    <property type="match status" value="1"/>
</dbReference>
<dbReference type="GO" id="GO:0050660">
    <property type="term" value="F:flavin adenine dinucleotide binding"/>
    <property type="evidence" value="ECO:0007669"/>
    <property type="project" value="InterPro"/>
</dbReference>
<feature type="domain" description="Glucose-methanol-choline oxidoreductase N-terminal" evidence="12">
    <location>
        <begin position="328"/>
        <end position="342"/>
    </location>
</feature>
<organism evidence="13 14">
    <name type="scientific">Paramarasmius palmivorus</name>
    <dbReference type="NCBI Taxonomy" id="297713"/>
    <lineage>
        <taxon>Eukaryota</taxon>
        <taxon>Fungi</taxon>
        <taxon>Dikarya</taxon>
        <taxon>Basidiomycota</taxon>
        <taxon>Agaricomycotina</taxon>
        <taxon>Agaricomycetes</taxon>
        <taxon>Agaricomycetidae</taxon>
        <taxon>Agaricales</taxon>
        <taxon>Marasmiineae</taxon>
        <taxon>Marasmiaceae</taxon>
        <taxon>Paramarasmius</taxon>
    </lineage>
</organism>
<dbReference type="EMBL" id="JAYKXP010000003">
    <property type="protein sequence ID" value="KAK7060437.1"/>
    <property type="molecule type" value="Genomic_DNA"/>
</dbReference>
<dbReference type="InterPro" id="IPR000172">
    <property type="entry name" value="GMC_OxRdtase_N"/>
</dbReference>
<feature type="chain" id="PRO_5043900567" description="Glucose-methanol-choline oxidoreductase N-terminal domain-containing protein" evidence="10">
    <location>
        <begin position="23"/>
        <end position="628"/>
    </location>
</feature>
<evidence type="ECO:0000256" key="2">
    <source>
        <dbReference type="ARBA" id="ARBA00010790"/>
    </source>
</evidence>
<dbReference type="AlphaFoldDB" id="A0AAW0E8Q5"/>
<protein>
    <recommendedName>
        <fullName evidence="11 12">Glucose-methanol-choline oxidoreductase N-terminal domain-containing protein</fullName>
    </recommendedName>
</protein>
<gene>
    <name evidence="13" type="ORF">VNI00_001202</name>
</gene>
<dbReference type="PROSITE" id="PS00623">
    <property type="entry name" value="GMC_OXRED_1"/>
    <property type="match status" value="1"/>
</dbReference>
<evidence type="ECO:0000256" key="4">
    <source>
        <dbReference type="ARBA" id="ARBA00022729"/>
    </source>
</evidence>
<evidence type="ECO:0000259" key="12">
    <source>
        <dbReference type="PROSITE" id="PS00624"/>
    </source>
</evidence>
<dbReference type="SUPFAM" id="SSF51905">
    <property type="entry name" value="FAD/NAD(P)-binding domain"/>
    <property type="match status" value="1"/>
</dbReference>
<keyword evidence="4 10" id="KW-0732">Signal</keyword>
<evidence type="ECO:0000259" key="11">
    <source>
        <dbReference type="PROSITE" id="PS00623"/>
    </source>
</evidence>
<dbReference type="Pfam" id="PF00732">
    <property type="entry name" value="GMC_oxred_N"/>
    <property type="match status" value="1"/>
</dbReference>
<feature type="signal peptide" evidence="10">
    <location>
        <begin position="1"/>
        <end position="22"/>
    </location>
</feature>
<dbReference type="InterPro" id="IPR012132">
    <property type="entry name" value="GMC_OxRdtase"/>
</dbReference>
<dbReference type="InterPro" id="IPR007867">
    <property type="entry name" value="GMC_OxRtase_C"/>
</dbReference>
<dbReference type="Gene3D" id="3.50.50.60">
    <property type="entry name" value="FAD/NAD(P)-binding domain"/>
    <property type="match status" value="1"/>
</dbReference>
<evidence type="ECO:0000313" key="13">
    <source>
        <dbReference type="EMBL" id="KAK7060437.1"/>
    </source>
</evidence>
<dbReference type="SUPFAM" id="SSF54373">
    <property type="entry name" value="FAD-linked reductases, C-terminal domain"/>
    <property type="match status" value="1"/>
</dbReference>
<dbReference type="Gene3D" id="3.30.560.10">
    <property type="entry name" value="Glucose Oxidase, domain 3"/>
    <property type="match status" value="1"/>
</dbReference>
<evidence type="ECO:0000256" key="5">
    <source>
        <dbReference type="ARBA" id="ARBA00022827"/>
    </source>
</evidence>
<evidence type="ECO:0000256" key="8">
    <source>
        <dbReference type="PIRSR" id="PIRSR000137-2"/>
    </source>
</evidence>
<dbReference type="Proteomes" id="UP001383192">
    <property type="component" value="Unassembled WGS sequence"/>
</dbReference>